<dbReference type="EMBL" id="CM000768">
    <property type="protein sequence ID" value="OQU77250.1"/>
    <property type="molecule type" value="Genomic_DNA"/>
</dbReference>
<accession>A0A1Z5R0J2</accession>
<dbReference type="InParanoid" id="A0A1Z5R0J2"/>
<sequence>MLGARVPLLDSHAASNQPHRRHACMDASIMRALSSNMEFCGAVKLKFHDDEKHFRY</sequence>
<dbReference type="AlphaFoldDB" id="A0A1Z5R0J2"/>
<keyword evidence="2" id="KW-1185">Reference proteome</keyword>
<gene>
    <name evidence="1" type="ORF">SORBI_3009G016666</name>
</gene>
<protein>
    <submittedName>
        <fullName evidence="1">Uncharacterized protein</fullName>
    </submittedName>
</protein>
<dbReference type="Proteomes" id="UP000000768">
    <property type="component" value="Chromosome 9"/>
</dbReference>
<reference evidence="1 2" key="1">
    <citation type="journal article" date="2009" name="Nature">
        <title>The Sorghum bicolor genome and the diversification of grasses.</title>
        <authorList>
            <person name="Paterson A.H."/>
            <person name="Bowers J.E."/>
            <person name="Bruggmann R."/>
            <person name="Dubchak I."/>
            <person name="Grimwood J."/>
            <person name="Gundlach H."/>
            <person name="Haberer G."/>
            <person name="Hellsten U."/>
            <person name="Mitros T."/>
            <person name="Poliakov A."/>
            <person name="Schmutz J."/>
            <person name="Spannagl M."/>
            <person name="Tang H."/>
            <person name="Wang X."/>
            <person name="Wicker T."/>
            <person name="Bharti A.K."/>
            <person name="Chapman J."/>
            <person name="Feltus F.A."/>
            <person name="Gowik U."/>
            <person name="Grigoriev I.V."/>
            <person name="Lyons E."/>
            <person name="Maher C.A."/>
            <person name="Martis M."/>
            <person name="Narechania A."/>
            <person name="Otillar R.P."/>
            <person name="Penning B.W."/>
            <person name="Salamov A.A."/>
            <person name="Wang Y."/>
            <person name="Zhang L."/>
            <person name="Carpita N.C."/>
            <person name="Freeling M."/>
            <person name="Gingle A.R."/>
            <person name="Hash C.T."/>
            <person name="Keller B."/>
            <person name="Klein P."/>
            <person name="Kresovich S."/>
            <person name="McCann M.C."/>
            <person name="Ming R."/>
            <person name="Peterson D.G."/>
            <person name="Mehboob-ur-Rahman"/>
            <person name="Ware D."/>
            <person name="Westhoff P."/>
            <person name="Mayer K.F."/>
            <person name="Messing J."/>
            <person name="Rokhsar D.S."/>
        </authorList>
    </citation>
    <scope>NUCLEOTIDE SEQUENCE [LARGE SCALE GENOMIC DNA]</scope>
    <source>
        <strain evidence="2">cv. BTx623</strain>
    </source>
</reference>
<evidence type="ECO:0000313" key="2">
    <source>
        <dbReference type="Proteomes" id="UP000000768"/>
    </source>
</evidence>
<evidence type="ECO:0000313" key="1">
    <source>
        <dbReference type="EMBL" id="OQU77250.1"/>
    </source>
</evidence>
<dbReference type="Gramene" id="OQU77250">
    <property type="protein sequence ID" value="OQU77250"/>
    <property type="gene ID" value="SORBI_3009G016666"/>
</dbReference>
<proteinExistence type="predicted"/>
<reference evidence="2" key="2">
    <citation type="journal article" date="2018" name="Plant J.">
        <title>The Sorghum bicolor reference genome: improved assembly, gene annotations, a transcriptome atlas, and signatures of genome organization.</title>
        <authorList>
            <person name="McCormick R.F."/>
            <person name="Truong S.K."/>
            <person name="Sreedasyam A."/>
            <person name="Jenkins J."/>
            <person name="Shu S."/>
            <person name="Sims D."/>
            <person name="Kennedy M."/>
            <person name="Amirebrahimi M."/>
            <person name="Weers B.D."/>
            <person name="McKinley B."/>
            <person name="Mattison A."/>
            <person name="Morishige D.T."/>
            <person name="Grimwood J."/>
            <person name="Schmutz J."/>
            <person name="Mullet J.E."/>
        </authorList>
    </citation>
    <scope>NUCLEOTIDE SEQUENCE [LARGE SCALE GENOMIC DNA]</scope>
    <source>
        <strain evidence="2">cv. BTx623</strain>
    </source>
</reference>
<name>A0A1Z5R0J2_SORBI</name>
<organism evidence="1 2">
    <name type="scientific">Sorghum bicolor</name>
    <name type="common">Sorghum</name>
    <name type="synonym">Sorghum vulgare</name>
    <dbReference type="NCBI Taxonomy" id="4558"/>
    <lineage>
        <taxon>Eukaryota</taxon>
        <taxon>Viridiplantae</taxon>
        <taxon>Streptophyta</taxon>
        <taxon>Embryophyta</taxon>
        <taxon>Tracheophyta</taxon>
        <taxon>Spermatophyta</taxon>
        <taxon>Magnoliopsida</taxon>
        <taxon>Liliopsida</taxon>
        <taxon>Poales</taxon>
        <taxon>Poaceae</taxon>
        <taxon>PACMAD clade</taxon>
        <taxon>Panicoideae</taxon>
        <taxon>Andropogonodae</taxon>
        <taxon>Andropogoneae</taxon>
        <taxon>Sorghinae</taxon>
        <taxon>Sorghum</taxon>
    </lineage>
</organism>